<dbReference type="SUPFAM" id="SSF55136">
    <property type="entry name" value="Probable bacterial effector-binding domain"/>
    <property type="match status" value="1"/>
</dbReference>
<dbReference type="InterPro" id="IPR053182">
    <property type="entry name" value="YobU-like_regulator"/>
</dbReference>
<dbReference type="EMBL" id="SORO01000001">
    <property type="protein sequence ID" value="TDY71701.1"/>
    <property type="molecule type" value="Genomic_DNA"/>
</dbReference>
<organism evidence="2 3">
    <name type="scientific">Leptospira meyeri</name>
    <dbReference type="NCBI Taxonomy" id="29508"/>
    <lineage>
        <taxon>Bacteria</taxon>
        <taxon>Pseudomonadati</taxon>
        <taxon>Spirochaetota</taxon>
        <taxon>Spirochaetia</taxon>
        <taxon>Leptospirales</taxon>
        <taxon>Leptospiraceae</taxon>
        <taxon>Leptospira</taxon>
    </lineage>
</organism>
<dbReference type="InterPro" id="IPR011256">
    <property type="entry name" value="Reg_factor_effector_dom_sf"/>
</dbReference>
<dbReference type="SMART" id="SM00871">
    <property type="entry name" value="AraC_E_bind"/>
    <property type="match status" value="1"/>
</dbReference>
<dbReference type="PANTHER" id="PTHR36444:SF2">
    <property type="entry name" value="TRANSCRIPTIONAL REGULATOR PROTEIN YOBU-RELATED"/>
    <property type="match status" value="1"/>
</dbReference>
<proteinExistence type="predicted"/>
<keyword evidence="3" id="KW-1185">Reference proteome</keyword>
<dbReference type="Pfam" id="PF14526">
    <property type="entry name" value="Cass2"/>
    <property type="match status" value="1"/>
</dbReference>
<dbReference type="InterPro" id="IPR029441">
    <property type="entry name" value="Cass2"/>
</dbReference>
<comment type="caution">
    <text evidence="2">The sequence shown here is derived from an EMBL/GenBank/DDBJ whole genome shotgun (WGS) entry which is preliminary data.</text>
</comment>
<evidence type="ECO:0000313" key="2">
    <source>
        <dbReference type="EMBL" id="TDY71701.1"/>
    </source>
</evidence>
<dbReference type="AlphaFoldDB" id="A0A4V3HIF3"/>
<dbReference type="STRING" id="1193051.LEP1GSC017_3295"/>
<evidence type="ECO:0000259" key="1">
    <source>
        <dbReference type="SMART" id="SM00871"/>
    </source>
</evidence>
<reference evidence="2 3" key="1">
    <citation type="submission" date="2019-03" db="EMBL/GenBank/DDBJ databases">
        <title>Genomic Encyclopedia of Archaeal and Bacterial Type Strains, Phase II (KMG-II): from individual species to whole genera.</title>
        <authorList>
            <person name="Goeker M."/>
        </authorList>
    </citation>
    <scope>NUCLEOTIDE SEQUENCE [LARGE SCALE GENOMIC DNA]</scope>
    <source>
        <strain evidence="2 3">DSM 21537</strain>
    </source>
</reference>
<dbReference type="RefSeq" id="WP_004789027.1">
    <property type="nucleotide sequence ID" value="NZ_SORO01000001.1"/>
</dbReference>
<feature type="domain" description="AraC effector-binding" evidence="1">
    <location>
        <begin position="4"/>
        <end position="162"/>
    </location>
</feature>
<evidence type="ECO:0000313" key="3">
    <source>
        <dbReference type="Proteomes" id="UP000294684"/>
    </source>
</evidence>
<dbReference type="GeneID" id="79826018"/>
<dbReference type="InterPro" id="IPR010499">
    <property type="entry name" value="AraC_E-bd"/>
</dbReference>
<name>A0A4V3HIF3_LEPME</name>
<dbReference type="Proteomes" id="UP000294684">
    <property type="component" value="Unassembled WGS sequence"/>
</dbReference>
<accession>A0A4V3HIF3</accession>
<sequence>MEQTSTQKIHLESMVLVGITARTSNAKEMTGNGKIATLWQRFWEEGILSQIPDPLVPSEIVVAYTEFETDQNGEYTILIGAKVGSAKSLPSHLTAISVSESDYIQVPTEWGPISKIGINTWKKIWSEEKYRKNRSYKTDLEIYGANAKDPNHCQFDIYLGIRS</sequence>
<dbReference type="OrthoDB" id="9801008at2"/>
<gene>
    <name evidence="2" type="ORF">CLV96_0670</name>
</gene>
<dbReference type="Gene3D" id="3.20.80.10">
    <property type="entry name" value="Regulatory factor, effector binding domain"/>
    <property type="match status" value="1"/>
</dbReference>
<protein>
    <submittedName>
        <fullName evidence="2">Putative transcriptional regulator YdeE</fullName>
    </submittedName>
</protein>
<dbReference type="PANTHER" id="PTHR36444">
    <property type="entry name" value="TRANSCRIPTIONAL REGULATOR PROTEIN YOBU-RELATED"/>
    <property type="match status" value="1"/>
</dbReference>